<dbReference type="InterPro" id="IPR052609">
    <property type="entry name" value="Ribosome_Biogenesis_Reg"/>
</dbReference>
<organism evidence="2 3">
    <name type="scientific">Holothuria leucospilota</name>
    <name type="common">Black long sea cucumber</name>
    <name type="synonym">Mertensiothuria leucospilota</name>
    <dbReference type="NCBI Taxonomy" id="206669"/>
    <lineage>
        <taxon>Eukaryota</taxon>
        <taxon>Metazoa</taxon>
        <taxon>Echinodermata</taxon>
        <taxon>Eleutherozoa</taxon>
        <taxon>Echinozoa</taxon>
        <taxon>Holothuroidea</taxon>
        <taxon>Aspidochirotacea</taxon>
        <taxon>Aspidochirotida</taxon>
        <taxon>Holothuriidae</taxon>
        <taxon>Holothuria</taxon>
    </lineage>
</organism>
<dbReference type="GO" id="GO:0042254">
    <property type="term" value="P:ribosome biogenesis"/>
    <property type="evidence" value="ECO:0007669"/>
    <property type="project" value="TreeGrafter"/>
</dbReference>
<comment type="caution">
    <text evidence="2">The sequence shown here is derived from an EMBL/GenBank/DDBJ whole genome shotgun (WGS) entry which is preliminary data.</text>
</comment>
<accession>A0A9Q1CBG8</accession>
<protein>
    <submittedName>
        <fullName evidence="2">Unhealthy ribosome biogenesis protein 2-like</fullName>
    </submittedName>
</protein>
<evidence type="ECO:0000313" key="2">
    <source>
        <dbReference type="EMBL" id="KAJ8041890.1"/>
    </source>
</evidence>
<sequence>MAAPRAGIRRFLKDPSASWNDRLKVARYAWVMPSCYIPNKYQVLLDWVCLALSSFERRKIPEDDFAELWMLLKEMLQSKEFMSMGDSLTIPNSFYNQLCHSLPQKSVYQDDVITVSQEILSQPKLCEMLLSKVDLYINFLSCLLSMLRGVMKAGDYADSVLVPLTDTALQHFNDKFKFRLVHKKIFDDIAQKLLISCLCVHHQITVSHIRLSIESLLSETLFSRDMLPLYLDFLKHTTEESAANHKQREPLLKVMNLLQEKLNSDTKTDEFEGVMTGIPLLYDLFLTSLRPKADVSFAMFKKLLNLIGFSATKDSWEGSPCQRLCVMDCLHQLLLLMSKHNIYSVSDDEASGGKQRLYLCHLISQLVELHQWDQTSWYLSLHLIFQLNHKLLEEHQSVILTAALSQVKAKGQISPHSVKLEDAKLALLCEISDTYLKLRQFNKFCVYLLKSCTQSEEEKIQLPPNFLKRFGANVQDLPQRTSFGIWSSMNTAVTQLTLDLSNKFKQSISEPPSKKMKKADGDYCQRNALQNVAILLGTFLRNCKVVEFSAVPQGLQTLKKLLQQLVTDIIAPSVTTLEQLQYDHDIKDDLNTLLFSTLFLVCCHGDVKLLLHNYVKGEGLRSDGLDTPLNGRTFHYLHDYLEEDTWQRITSLCAEGTDIRIQFILEKLQMQQIRMLVLTGDNENNAVQESLQNLTSELCTLIHVSEFSSHSPQYEGALSVSTNNYQSAHLQLLVQHYPILSPNMSDVSRLNFVSLLCQSLFSVQPSEKYEGVSSLEIAETFVKSDMCKESKDIHGLLITKSLEDLSSSLKLGHSKSCESHVSTKKRRSYEEAISLMKTLEQPTEFHHNLKLMASEGVDLENEPVEKLCPIIAQFLKILTVLPIGLLSADQQTDCVMALLVLDFVLNQRTVSDTQEKPWKLLADIRKLEADFVKEMQRTDKICQVNLKKVILELTASHLKLCEKVVAINHCHSNTEDLYAINEHTCELLFHWLRREKVWSNDSGCVKGLMKKLRTSMEETWTSDDNLFTSAALIDISTVLLRFCSKHCDQMPSNFLDFTTDIQQSIERVTGRIEFVKTRTDFIHFVSLSVTKFFLALHEMHQDGKIVAMDTNLAKLQNKTRSAWLKMLLPWLLLLPPLDDSNTLMKFNHKMTSFTLQLIQTRIKQGKLSDKICKVLYHLLGQSVGELPSDLQETFKMAVIHMTDTQMQQCVTDSISSLSMDVKSLRAGLKLWLVIPFSELSSSKFELIFNVASQFLSYSPFLLQRLLQSEPMDGDLVSLLLNSVAAVISQGKNLLSEQTAMTSLSLCSLLPLDLIVPSHFPSVYQAVCRMITNLILSFHQSVLKSSHCYVTCLQHLLKSVMQRGQQTCNEGIPDEKLLMCAENMERLLTLFSSHKETKQVTGFLVATFIQELQKGTLLPAFKKTLVVGVYNIVASCDFKTQSLIQKTIPGELREVYKSFIQDYHKYHQYKGRI</sequence>
<dbReference type="Pfam" id="PF10441">
    <property type="entry name" value="Urb2"/>
    <property type="match status" value="1"/>
</dbReference>
<dbReference type="PANTHER" id="PTHR15682:SF2">
    <property type="entry name" value="UNHEALTHY RIBOSOME BIOGENESIS PROTEIN 2 HOMOLOG"/>
    <property type="match status" value="1"/>
</dbReference>
<dbReference type="PANTHER" id="PTHR15682">
    <property type="entry name" value="UNHEALTHY RIBOSOME BIOGENESIS PROTEIN 2 HOMOLOG"/>
    <property type="match status" value="1"/>
</dbReference>
<dbReference type="Proteomes" id="UP001152320">
    <property type="component" value="Chromosome 5"/>
</dbReference>
<reference evidence="2" key="1">
    <citation type="submission" date="2021-10" db="EMBL/GenBank/DDBJ databases">
        <title>Tropical sea cucumber genome reveals ecological adaptation and Cuvierian tubules defense mechanism.</title>
        <authorList>
            <person name="Chen T."/>
        </authorList>
    </citation>
    <scope>NUCLEOTIDE SEQUENCE</scope>
    <source>
        <strain evidence="2">Nanhai2018</strain>
        <tissue evidence="2">Muscle</tissue>
    </source>
</reference>
<proteinExistence type="predicted"/>
<gene>
    <name evidence="2" type="ORF">HOLleu_12816</name>
</gene>
<dbReference type="InterPro" id="IPR018849">
    <property type="entry name" value="Urb2/Npa2_C"/>
</dbReference>
<dbReference type="OrthoDB" id="160374at2759"/>
<dbReference type="EMBL" id="JAIZAY010000005">
    <property type="protein sequence ID" value="KAJ8041890.1"/>
    <property type="molecule type" value="Genomic_DNA"/>
</dbReference>
<evidence type="ECO:0000313" key="3">
    <source>
        <dbReference type="Proteomes" id="UP001152320"/>
    </source>
</evidence>
<keyword evidence="3" id="KW-1185">Reference proteome</keyword>
<feature type="domain" description="Nucleolar 27S pre-rRNA processing Urb2/Npa2 C-terminal" evidence="1">
    <location>
        <begin position="1279"/>
        <end position="1470"/>
    </location>
</feature>
<name>A0A9Q1CBG8_HOLLE</name>
<evidence type="ECO:0000259" key="1">
    <source>
        <dbReference type="Pfam" id="PF10441"/>
    </source>
</evidence>
<dbReference type="GO" id="GO:0005730">
    <property type="term" value="C:nucleolus"/>
    <property type="evidence" value="ECO:0007669"/>
    <property type="project" value="TreeGrafter"/>
</dbReference>